<feature type="domain" description="Metallo-beta-lactamase" evidence="1">
    <location>
        <begin position="21"/>
        <end position="218"/>
    </location>
</feature>
<dbReference type="CDD" id="cd07721">
    <property type="entry name" value="yflN-like_MBL-fold"/>
    <property type="match status" value="1"/>
</dbReference>
<proteinExistence type="predicted"/>
<gene>
    <name evidence="2" type="ORF">NBG4_10024</name>
</gene>
<dbReference type="SUPFAM" id="SSF56281">
    <property type="entry name" value="Metallo-hydrolase/oxidoreductase"/>
    <property type="match status" value="1"/>
</dbReference>
<dbReference type="InterPro" id="IPR050855">
    <property type="entry name" value="NDM-1-like"/>
</dbReference>
<dbReference type="OrthoDB" id="9761531at2"/>
<dbReference type="SMART" id="SM00849">
    <property type="entry name" value="Lactamase_B"/>
    <property type="match status" value="1"/>
</dbReference>
<keyword evidence="3" id="KW-1185">Reference proteome</keyword>
<dbReference type="PANTHER" id="PTHR42951:SF17">
    <property type="entry name" value="METALLO-BETA-LACTAMASE DOMAIN-CONTAINING PROTEIN"/>
    <property type="match status" value="1"/>
</dbReference>
<dbReference type="EMBL" id="OUUY01000001">
    <property type="protein sequence ID" value="SPP99490.1"/>
    <property type="molecule type" value="Genomic_DNA"/>
</dbReference>
<dbReference type="Gene3D" id="3.60.15.10">
    <property type="entry name" value="Ribonuclease Z/Hydroxyacylglutathione hydrolase-like"/>
    <property type="match status" value="1"/>
</dbReference>
<dbReference type="Pfam" id="PF00753">
    <property type="entry name" value="Lactamase_B"/>
    <property type="match status" value="1"/>
</dbReference>
<dbReference type="PANTHER" id="PTHR42951">
    <property type="entry name" value="METALLO-BETA-LACTAMASE DOMAIN-CONTAINING"/>
    <property type="match status" value="1"/>
</dbReference>
<dbReference type="InterPro" id="IPR001279">
    <property type="entry name" value="Metallo-B-lactamas"/>
</dbReference>
<dbReference type="AlphaFoldDB" id="A0A2U3QDR8"/>
<evidence type="ECO:0000313" key="3">
    <source>
        <dbReference type="Proteomes" id="UP000245125"/>
    </source>
</evidence>
<evidence type="ECO:0000313" key="2">
    <source>
        <dbReference type="EMBL" id="SPP99490.1"/>
    </source>
</evidence>
<evidence type="ECO:0000259" key="1">
    <source>
        <dbReference type="SMART" id="SM00849"/>
    </source>
</evidence>
<organism evidence="2 3">
    <name type="scientific">Candidatus Sulfobium mesophilum</name>
    <dbReference type="NCBI Taxonomy" id="2016548"/>
    <lineage>
        <taxon>Bacteria</taxon>
        <taxon>Pseudomonadati</taxon>
        <taxon>Nitrospirota</taxon>
        <taxon>Nitrospiria</taxon>
        <taxon>Nitrospirales</taxon>
        <taxon>Nitrospiraceae</taxon>
        <taxon>Candidatus Sulfobium</taxon>
    </lineage>
</organism>
<protein>
    <submittedName>
        <fullName evidence="2">Beta-lactamase</fullName>
    </submittedName>
</protein>
<dbReference type="InterPro" id="IPR036866">
    <property type="entry name" value="RibonucZ/Hydroxyglut_hydro"/>
</dbReference>
<dbReference type="Proteomes" id="UP000245125">
    <property type="component" value="Unassembled WGS sequence"/>
</dbReference>
<name>A0A2U3QDR8_9BACT</name>
<accession>A0A2U3QDR8</accession>
<sequence length="235" mass="25086">MKGNSVERIGLPSVIPLRLGIVNSFLIRGKRAVLVDTGYPGNADKILGHLGKNSIDSKDLSLIILTHGHIDHHGSAAELRSATGAPIAIHKEDAGYLEKGIDHLGNPTGFAGWVIKSLFARRSEVRTRALTPDIIIEGEMDLSAFGVEGRVITTPGHTEGSISVILPGGEAIVGDLLMGGFLFRKLPRGPLFVADKEKWKQSVQVVAKLLTATIFTSHGGPIPAGRLQSFVNRVL</sequence>
<reference evidence="3" key="1">
    <citation type="submission" date="2018-03" db="EMBL/GenBank/DDBJ databases">
        <authorList>
            <person name="Zecchin S."/>
        </authorList>
    </citation>
    <scope>NUCLEOTIDE SEQUENCE [LARGE SCALE GENOMIC DNA]</scope>
</reference>